<dbReference type="PANTHER" id="PTHR47151:SF2">
    <property type="entry name" value="AMINO ACID BINDING PROTEIN"/>
    <property type="match status" value="1"/>
</dbReference>
<gene>
    <name evidence="5" type="ORF">GCM10025883_15220</name>
</gene>
<keyword evidence="6" id="KW-1185">Reference proteome</keyword>
<dbReference type="Pfam" id="PF13458">
    <property type="entry name" value="Peripla_BP_6"/>
    <property type="match status" value="1"/>
</dbReference>
<dbReference type="PANTHER" id="PTHR47151">
    <property type="entry name" value="LEU/ILE/VAL-BINDING ABC TRANSPORTER SUBUNIT"/>
    <property type="match status" value="1"/>
</dbReference>
<protein>
    <submittedName>
        <fullName evidence="5">Branched chain amino acid ABC transporter substrate-binding protein</fullName>
    </submittedName>
</protein>
<sequence>MPSRTAFRLGVTVLATTLALSACGSRGDNTGGGSGQTGGGAGNKTAKIGVIAPLSGDLSAMGLGIQHSVELAVKQANDSGAIPGWTLEVEAKDDEAKPETAKNAATALAGDSDVVGVVGTLNSSTAQNVQPVLAPANIVMVSPANTNPSLTRGAEFADSPKRTYKNYFRTCTTDDVQGPFAAQYLLEQGIKTVATVHDKKTYGQGLVDAFTKEFTAKGGTVVAAETINPDDANYQNVLAAISGKKPQAVYYGGEYPQGGPLSQQMKAGGLNVPLVGGDGLYNPKYVELAGGTSTGDMTTSVGAPLDTLAKGKEFTDGYSAQKYDQEPGAYGAYAYDAANAIIEGLKTSLKDAESAEAARQATVDAIGKVDLEGVTGQVAFDEYGDSKTRILTVYTVKDGAWAVAKTGELQG</sequence>
<evidence type="ECO:0000313" key="5">
    <source>
        <dbReference type="EMBL" id="GMA39477.1"/>
    </source>
</evidence>
<organism evidence="5 6">
    <name type="scientific">Mobilicoccus caccae</name>
    <dbReference type="NCBI Taxonomy" id="1859295"/>
    <lineage>
        <taxon>Bacteria</taxon>
        <taxon>Bacillati</taxon>
        <taxon>Actinomycetota</taxon>
        <taxon>Actinomycetes</taxon>
        <taxon>Micrococcales</taxon>
        <taxon>Dermatophilaceae</taxon>
        <taxon>Mobilicoccus</taxon>
    </lineage>
</organism>
<dbReference type="EMBL" id="BSUO01000001">
    <property type="protein sequence ID" value="GMA39477.1"/>
    <property type="molecule type" value="Genomic_DNA"/>
</dbReference>
<comment type="similarity">
    <text evidence="1">Belongs to the leucine-binding protein family.</text>
</comment>
<evidence type="ECO:0000313" key="6">
    <source>
        <dbReference type="Proteomes" id="UP001157126"/>
    </source>
</evidence>
<evidence type="ECO:0000256" key="1">
    <source>
        <dbReference type="ARBA" id="ARBA00010062"/>
    </source>
</evidence>
<dbReference type="InterPro" id="IPR028081">
    <property type="entry name" value="Leu-bd"/>
</dbReference>
<name>A0ABQ6ING7_9MICO</name>
<dbReference type="CDD" id="cd06342">
    <property type="entry name" value="PBP1_ABC_LIVBP-like"/>
    <property type="match status" value="1"/>
</dbReference>
<evidence type="ECO:0000259" key="4">
    <source>
        <dbReference type="Pfam" id="PF13458"/>
    </source>
</evidence>
<dbReference type="PROSITE" id="PS51257">
    <property type="entry name" value="PROKAR_LIPOPROTEIN"/>
    <property type="match status" value="1"/>
</dbReference>
<dbReference type="SUPFAM" id="SSF53822">
    <property type="entry name" value="Periplasmic binding protein-like I"/>
    <property type="match status" value="1"/>
</dbReference>
<dbReference type="InterPro" id="IPR028082">
    <property type="entry name" value="Peripla_BP_I"/>
</dbReference>
<feature type="domain" description="Leucine-binding protein" evidence="4">
    <location>
        <begin position="46"/>
        <end position="399"/>
    </location>
</feature>
<dbReference type="Gene3D" id="3.40.50.2300">
    <property type="match status" value="2"/>
</dbReference>
<reference evidence="6" key="1">
    <citation type="journal article" date="2019" name="Int. J. Syst. Evol. Microbiol.">
        <title>The Global Catalogue of Microorganisms (GCM) 10K type strain sequencing project: providing services to taxonomists for standard genome sequencing and annotation.</title>
        <authorList>
            <consortium name="The Broad Institute Genomics Platform"/>
            <consortium name="The Broad Institute Genome Sequencing Center for Infectious Disease"/>
            <person name="Wu L."/>
            <person name="Ma J."/>
        </authorList>
    </citation>
    <scope>NUCLEOTIDE SEQUENCE [LARGE SCALE GENOMIC DNA]</scope>
    <source>
        <strain evidence="6">NBRC 113072</strain>
    </source>
</reference>
<feature type="signal peptide" evidence="3">
    <location>
        <begin position="1"/>
        <end position="24"/>
    </location>
</feature>
<evidence type="ECO:0000256" key="2">
    <source>
        <dbReference type="ARBA" id="ARBA00022729"/>
    </source>
</evidence>
<accession>A0ABQ6ING7</accession>
<keyword evidence="2 3" id="KW-0732">Signal</keyword>
<dbReference type="Proteomes" id="UP001157126">
    <property type="component" value="Unassembled WGS sequence"/>
</dbReference>
<proteinExistence type="inferred from homology"/>
<comment type="caution">
    <text evidence="5">The sequence shown here is derived from an EMBL/GenBank/DDBJ whole genome shotgun (WGS) entry which is preliminary data.</text>
</comment>
<feature type="chain" id="PRO_5047087162" evidence="3">
    <location>
        <begin position="25"/>
        <end position="411"/>
    </location>
</feature>
<dbReference type="RefSeq" id="WP_284303380.1">
    <property type="nucleotide sequence ID" value="NZ_BSUO01000001.1"/>
</dbReference>
<evidence type="ECO:0000256" key="3">
    <source>
        <dbReference type="SAM" id="SignalP"/>
    </source>
</evidence>